<feature type="region of interest" description="Disordered" evidence="3">
    <location>
        <begin position="215"/>
        <end position="243"/>
    </location>
</feature>
<sequence>MVEESAMRLEGLPNEVLYEIMRHLSDGRDVACCGRASRQLRRLIREDDSLWKRLCELEIGIQDCAPYKTFYELYSKLYHHLWMRGAVWFGDKENFGTLVVSRYSAETGAFEVYEVLLERTSAEEIGTLSANTMVAIPTFSPSISYGTQPVVNLGPTARYDDERSLICINQERYVFTCLVPVSSLPVDRVHPSMSVWPPHIIPSLVRTRSSSSANSPAAQLAAGQSSTVTSNTSPPPSSASSASSISSVASCVRRCHDAFRLRKWVSFARTPMTVAMGDTVETFSRLSETLITPTPNCPWRGLWLGDYSSHGGEFLLFHQPSPERLEAIKLTGDVNVPRGEYSFIAEDLHHALPVTYSEWPSSPVIEARCHVAEFHFINPHYIESQLILISKDTIAHYILGLDRVSFIYRIDPQTLISGIPGKSPIPALN</sequence>
<dbReference type="InterPro" id="IPR045048">
    <property type="entry name" value="FBXO31/39"/>
</dbReference>
<dbReference type="AlphaFoldDB" id="A0A642VDF1"/>
<dbReference type="InterPro" id="IPR001810">
    <property type="entry name" value="F-box_dom"/>
</dbReference>
<evidence type="ECO:0000256" key="2">
    <source>
        <dbReference type="ARBA" id="ARBA00022786"/>
    </source>
</evidence>
<dbReference type="PANTHER" id="PTHR10706:SF130">
    <property type="entry name" value="F-BOX ONLY PROTEIN 31"/>
    <property type="match status" value="1"/>
</dbReference>
<dbReference type="Pfam" id="PF12937">
    <property type="entry name" value="F-box-like"/>
    <property type="match status" value="1"/>
</dbReference>
<evidence type="ECO:0000313" key="6">
    <source>
        <dbReference type="Proteomes" id="UP000761534"/>
    </source>
</evidence>
<gene>
    <name evidence="5" type="ORF">TRICI_000436</name>
</gene>
<keyword evidence="2" id="KW-0833">Ubl conjugation pathway</keyword>
<evidence type="ECO:0000256" key="1">
    <source>
        <dbReference type="ARBA" id="ARBA00004906"/>
    </source>
</evidence>
<dbReference type="PANTHER" id="PTHR10706">
    <property type="entry name" value="F-BOX FAMILY PROTEIN"/>
    <property type="match status" value="1"/>
</dbReference>
<dbReference type="EMBL" id="SWFS01000036">
    <property type="protein sequence ID" value="KAA8917413.1"/>
    <property type="molecule type" value="Genomic_DNA"/>
</dbReference>
<accession>A0A642VDF1</accession>
<feature type="compositionally biased region" description="Low complexity" evidence="3">
    <location>
        <begin position="225"/>
        <end position="243"/>
    </location>
</feature>
<evidence type="ECO:0000256" key="3">
    <source>
        <dbReference type="SAM" id="MobiDB-lite"/>
    </source>
</evidence>
<dbReference type="OrthoDB" id="722566at2759"/>
<organism evidence="5 6">
    <name type="scientific">Trichomonascus ciferrii</name>
    <dbReference type="NCBI Taxonomy" id="44093"/>
    <lineage>
        <taxon>Eukaryota</taxon>
        <taxon>Fungi</taxon>
        <taxon>Dikarya</taxon>
        <taxon>Ascomycota</taxon>
        <taxon>Saccharomycotina</taxon>
        <taxon>Dipodascomycetes</taxon>
        <taxon>Dipodascales</taxon>
        <taxon>Trichomonascaceae</taxon>
        <taxon>Trichomonascus</taxon>
        <taxon>Trichomonascus ciferrii complex</taxon>
    </lineage>
</organism>
<dbReference type="Pfam" id="PF12014">
    <property type="entry name" value="Cyclin_D1_bind"/>
    <property type="match status" value="1"/>
</dbReference>
<dbReference type="PROSITE" id="PS50181">
    <property type="entry name" value="FBOX"/>
    <property type="match status" value="1"/>
</dbReference>
<dbReference type="SMART" id="SM00256">
    <property type="entry name" value="FBOX"/>
    <property type="match status" value="1"/>
</dbReference>
<feature type="domain" description="F-box" evidence="4">
    <location>
        <begin position="6"/>
        <end position="54"/>
    </location>
</feature>
<dbReference type="Gene3D" id="1.20.1280.50">
    <property type="match status" value="1"/>
</dbReference>
<dbReference type="VEuPathDB" id="FungiDB:TRICI_000436"/>
<evidence type="ECO:0000259" key="4">
    <source>
        <dbReference type="PROSITE" id="PS50181"/>
    </source>
</evidence>
<comment type="caution">
    <text evidence="5">The sequence shown here is derived from an EMBL/GenBank/DDBJ whole genome shotgun (WGS) entry which is preliminary data.</text>
</comment>
<dbReference type="UniPathway" id="UPA00143"/>
<reference evidence="5" key="1">
    <citation type="journal article" date="2019" name="G3 (Bethesda)">
        <title>Genome Assemblies of Two Rare Opportunistic Yeast Pathogens: Diutina rugosa (syn. Candida rugosa) and Trichomonascus ciferrii (syn. Candida ciferrii).</title>
        <authorList>
            <person name="Mixao V."/>
            <person name="Saus E."/>
            <person name="Hansen A.P."/>
            <person name="Lass-Florl C."/>
            <person name="Gabaldon T."/>
        </authorList>
    </citation>
    <scope>NUCLEOTIDE SEQUENCE</scope>
    <source>
        <strain evidence="5">CBS 4856</strain>
    </source>
</reference>
<protein>
    <recommendedName>
        <fullName evidence="4">F-box domain-containing protein</fullName>
    </recommendedName>
</protein>
<name>A0A642VDF1_9ASCO</name>
<proteinExistence type="predicted"/>
<dbReference type="Proteomes" id="UP000761534">
    <property type="component" value="Unassembled WGS sequence"/>
</dbReference>
<dbReference type="GO" id="GO:0016567">
    <property type="term" value="P:protein ubiquitination"/>
    <property type="evidence" value="ECO:0007669"/>
    <property type="project" value="UniProtKB-UniPathway"/>
</dbReference>
<dbReference type="InterPro" id="IPR036047">
    <property type="entry name" value="F-box-like_dom_sf"/>
</dbReference>
<keyword evidence="6" id="KW-1185">Reference proteome</keyword>
<comment type="pathway">
    <text evidence="1">Protein modification; protein ubiquitination.</text>
</comment>
<dbReference type="SUPFAM" id="SSF81383">
    <property type="entry name" value="F-box domain"/>
    <property type="match status" value="1"/>
</dbReference>
<evidence type="ECO:0000313" key="5">
    <source>
        <dbReference type="EMBL" id="KAA8917413.1"/>
    </source>
</evidence>